<evidence type="ECO:0000313" key="1">
    <source>
        <dbReference type="EMBL" id="KAA8566341.1"/>
    </source>
</evidence>
<gene>
    <name evidence="1" type="ORF">EYC84_008924</name>
</gene>
<keyword evidence="2" id="KW-1185">Reference proteome</keyword>
<protein>
    <submittedName>
        <fullName evidence="1">Uncharacterized protein</fullName>
    </submittedName>
</protein>
<reference evidence="1 2" key="1">
    <citation type="submission" date="2019-06" db="EMBL/GenBank/DDBJ databases">
        <title>Genome Sequence of the Brown Rot Fungal Pathogen Monilinia fructicola.</title>
        <authorList>
            <person name="De Miccolis Angelini R.M."/>
            <person name="Landi L."/>
            <person name="Abate D."/>
            <person name="Pollastro S."/>
            <person name="Romanazzi G."/>
            <person name="Faretra F."/>
        </authorList>
    </citation>
    <scope>NUCLEOTIDE SEQUENCE [LARGE SCALE GENOMIC DNA]</scope>
    <source>
        <strain evidence="1 2">Mfrc123</strain>
    </source>
</reference>
<accession>A0A5M9JAT0</accession>
<comment type="caution">
    <text evidence="1">The sequence shown here is derived from an EMBL/GenBank/DDBJ whole genome shotgun (WGS) entry which is preliminary data.</text>
</comment>
<dbReference type="AlphaFoldDB" id="A0A5M9JAT0"/>
<sequence>MMEPLFRHNLGNSPTTSLLVGSYKDSTDSRVSCVISTINCALICQSTVSLLHTIQLDQYNSNNQSSA</sequence>
<name>A0A5M9JAT0_MONFR</name>
<organism evidence="1 2">
    <name type="scientific">Monilinia fructicola</name>
    <name type="common">Brown rot fungus</name>
    <name type="synonym">Ciboria fructicola</name>
    <dbReference type="NCBI Taxonomy" id="38448"/>
    <lineage>
        <taxon>Eukaryota</taxon>
        <taxon>Fungi</taxon>
        <taxon>Dikarya</taxon>
        <taxon>Ascomycota</taxon>
        <taxon>Pezizomycotina</taxon>
        <taxon>Leotiomycetes</taxon>
        <taxon>Helotiales</taxon>
        <taxon>Sclerotiniaceae</taxon>
        <taxon>Monilinia</taxon>
    </lineage>
</organism>
<dbReference type="EMBL" id="VICG01000012">
    <property type="protein sequence ID" value="KAA8566341.1"/>
    <property type="molecule type" value="Genomic_DNA"/>
</dbReference>
<dbReference type="Proteomes" id="UP000322873">
    <property type="component" value="Unassembled WGS sequence"/>
</dbReference>
<proteinExistence type="predicted"/>
<evidence type="ECO:0000313" key="2">
    <source>
        <dbReference type="Proteomes" id="UP000322873"/>
    </source>
</evidence>